<evidence type="ECO:0000313" key="2">
    <source>
        <dbReference type="Proteomes" id="UP001144978"/>
    </source>
</evidence>
<organism evidence="1 2">
    <name type="scientific">Trametes sanguinea</name>
    <dbReference type="NCBI Taxonomy" id="158606"/>
    <lineage>
        <taxon>Eukaryota</taxon>
        <taxon>Fungi</taxon>
        <taxon>Dikarya</taxon>
        <taxon>Basidiomycota</taxon>
        <taxon>Agaricomycotina</taxon>
        <taxon>Agaricomycetes</taxon>
        <taxon>Polyporales</taxon>
        <taxon>Polyporaceae</taxon>
        <taxon>Trametes</taxon>
    </lineage>
</organism>
<dbReference type="EMBL" id="JANSHE010003726">
    <property type="protein sequence ID" value="KAJ2984787.1"/>
    <property type="molecule type" value="Genomic_DNA"/>
</dbReference>
<sequence length="197" mass="21725">MLSLAHATRRCPPQLHTHANARWSPKPTKWYLRARISQYSNGTATKVGCSLGALLSKQEVHAAAVEFRRNGVSIQGRTNRVATWANGSCTQTEPDDHMRPVIVVMEPNTITDMQSCYGTIAYPASARTARPVAVQRKRQWRTVPGFACARRLEHCPWAKAGRLSLNSAPEEAAGCTDSKRSSSAVIVCARYAHRRGI</sequence>
<gene>
    <name evidence="1" type="ORF">NUW54_g10378</name>
</gene>
<name>A0ACC1NZH6_9APHY</name>
<proteinExistence type="predicted"/>
<evidence type="ECO:0000313" key="1">
    <source>
        <dbReference type="EMBL" id="KAJ2984787.1"/>
    </source>
</evidence>
<comment type="caution">
    <text evidence="1">The sequence shown here is derived from an EMBL/GenBank/DDBJ whole genome shotgun (WGS) entry which is preliminary data.</text>
</comment>
<dbReference type="Proteomes" id="UP001144978">
    <property type="component" value="Unassembled WGS sequence"/>
</dbReference>
<protein>
    <submittedName>
        <fullName evidence="1">Uncharacterized protein</fullName>
    </submittedName>
</protein>
<keyword evidence="2" id="KW-1185">Reference proteome</keyword>
<reference evidence="1" key="1">
    <citation type="submission" date="2022-08" db="EMBL/GenBank/DDBJ databases">
        <title>Genome Sequence of Pycnoporus sanguineus.</title>
        <authorList>
            <person name="Buettner E."/>
        </authorList>
    </citation>
    <scope>NUCLEOTIDE SEQUENCE</scope>
    <source>
        <strain evidence="1">CG-C14</strain>
    </source>
</reference>
<accession>A0ACC1NZH6</accession>